<comment type="caution">
    <text evidence="3">The sequence shown here is derived from an EMBL/GenBank/DDBJ whole genome shotgun (WGS) entry which is preliminary data.</text>
</comment>
<feature type="signal peptide" evidence="2">
    <location>
        <begin position="1"/>
        <end position="30"/>
    </location>
</feature>
<sequence length="176" mass="19060">MSAPARLARTAATFLLGASAAAGIGMATLAATGTLAAAQNLPGQVTDEIREFCANIVDAARDRRYAVQTRELDNLRAEIDERIAALETKRAEYEEWLARRNEVINRAEDSVVGIYSRMRPDAAAERMSQLDENLAAAILLKLNSRQAGIILNEMDSRSAARLTSIIADVAKSEDPT</sequence>
<evidence type="ECO:0000313" key="4">
    <source>
        <dbReference type="Proteomes" id="UP000278398"/>
    </source>
</evidence>
<accession>A0A3S0G7Z1</accession>
<keyword evidence="1" id="KW-0175">Coiled coil</keyword>
<evidence type="ECO:0000313" key="3">
    <source>
        <dbReference type="EMBL" id="RST85852.1"/>
    </source>
</evidence>
<dbReference type="AlphaFoldDB" id="A0A3S0G7Z1"/>
<dbReference type="Proteomes" id="UP000278398">
    <property type="component" value="Unassembled WGS sequence"/>
</dbReference>
<reference evidence="3 4" key="1">
    <citation type="submission" date="2018-12" db="EMBL/GenBank/DDBJ databases">
        <title>Mesorhizobium carbonis sp. nov., isolated from coal mine water.</title>
        <authorList>
            <person name="Xin W."/>
            <person name="Xu Z."/>
            <person name="Xiang F."/>
            <person name="Zhang J."/>
            <person name="Xi L."/>
            <person name="Liu J."/>
        </authorList>
    </citation>
    <scope>NUCLEOTIDE SEQUENCE [LARGE SCALE GENOMIC DNA]</scope>
    <source>
        <strain evidence="3 4">B2.3</strain>
    </source>
</reference>
<dbReference type="OrthoDB" id="9810610at2"/>
<proteinExistence type="predicted"/>
<organism evidence="3 4">
    <name type="scientific">Aquibium carbonis</name>
    <dbReference type="NCBI Taxonomy" id="2495581"/>
    <lineage>
        <taxon>Bacteria</taxon>
        <taxon>Pseudomonadati</taxon>
        <taxon>Pseudomonadota</taxon>
        <taxon>Alphaproteobacteria</taxon>
        <taxon>Hyphomicrobiales</taxon>
        <taxon>Phyllobacteriaceae</taxon>
        <taxon>Aquibium</taxon>
    </lineage>
</organism>
<evidence type="ECO:0008006" key="5">
    <source>
        <dbReference type="Google" id="ProtNLM"/>
    </source>
</evidence>
<feature type="chain" id="PRO_5018654400" description="Flagellar motility protein MotE, a chaperone for MotC folding" evidence="2">
    <location>
        <begin position="31"/>
        <end position="176"/>
    </location>
</feature>
<dbReference type="SUPFAM" id="SSF158791">
    <property type="entry name" value="MgtE N-terminal domain-like"/>
    <property type="match status" value="1"/>
</dbReference>
<evidence type="ECO:0000256" key="2">
    <source>
        <dbReference type="SAM" id="SignalP"/>
    </source>
</evidence>
<dbReference type="RefSeq" id="WP_126700457.1">
    <property type="nucleotide sequence ID" value="NZ_RWKW01000047.1"/>
</dbReference>
<protein>
    <recommendedName>
        <fullName evidence="5">Flagellar motility protein MotE, a chaperone for MotC folding</fullName>
    </recommendedName>
</protein>
<evidence type="ECO:0000256" key="1">
    <source>
        <dbReference type="SAM" id="Coils"/>
    </source>
</evidence>
<keyword evidence="2" id="KW-0732">Signal</keyword>
<keyword evidence="4" id="KW-1185">Reference proteome</keyword>
<gene>
    <name evidence="3" type="ORF">EJC49_13475</name>
</gene>
<dbReference type="EMBL" id="RWKW01000047">
    <property type="protein sequence ID" value="RST85852.1"/>
    <property type="molecule type" value="Genomic_DNA"/>
</dbReference>
<feature type="coiled-coil region" evidence="1">
    <location>
        <begin position="69"/>
        <end position="106"/>
    </location>
</feature>
<name>A0A3S0G7Z1_9HYPH</name>